<dbReference type="InterPro" id="IPR029063">
    <property type="entry name" value="SAM-dependent_MTases_sf"/>
</dbReference>
<protein>
    <submittedName>
        <fullName evidence="3">S-adenosyl-L-methionine-dependent methyltransferase</fullName>
    </submittedName>
</protein>
<keyword evidence="3" id="KW-0489">Methyltransferase</keyword>
<dbReference type="SUPFAM" id="SSF53335">
    <property type="entry name" value="S-adenosyl-L-methionine-dependent methyltransferases"/>
    <property type="match status" value="1"/>
</dbReference>
<comment type="caution">
    <text evidence="3">The sequence shown here is derived from an EMBL/GenBank/DDBJ whole genome shotgun (WGS) entry which is preliminary data.</text>
</comment>
<evidence type="ECO:0000256" key="2">
    <source>
        <dbReference type="SAM" id="MobiDB-lite"/>
    </source>
</evidence>
<dbReference type="Proteomes" id="UP000738349">
    <property type="component" value="Unassembled WGS sequence"/>
</dbReference>
<gene>
    <name evidence="3" type="ORF">EDB81DRAFT_733864</name>
</gene>
<evidence type="ECO:0000313" key="3">
    <source>
        <dbReference type="EMBL" id="KAH7116354.1"/>
    </source>
</evidence>
<dbReference type="Pfam" id="PF13489">
    <property type="entry name" value="Methyltransf_23"/>
    <property type="match status" value="1"/>
</dbReference>
<keyword evidence="4" id="KW-1185">Reference proteome</keyword>
<keyword evidence="3" id="KW-0808">Transferase</keyword>
<dbReference type="CDD" id="cd02440">
    <property type="entry name" value="AdoMet_MTases"/>
    <property type="match status" value="1"/>
</dbReference>
<dbReference type="Gene3D" id="3.40.50.150">
    <property type="entry name" value="Vaccinia Virus protein VP39"/>
    <property type="match status" value="1"/>
</dbReference>
<dbReference type="OrthoDB" id="2013972at2759"/>
<feature type="region of interest" description="Disordered" evidence="2">
    <location>
        <begin position="1"/>
        <end position="45"/>
    </location>
</feature>
<evidence type="ECO:0000256" key="1">
    <source>
        <dbReference type="ARBA" id="ARBA00038158"/>
    </source>
</evidence>
<reference evidence="3" key="1">
    <citation type="journal article" date="2021" name="Nat. Commun.">
        <title>Genetic determinants of endophytism in the Arabidopsis root mycobiome.</title>
        <authorList>
            <person name="Mesny F."/>
            <person name="Miyauchi S."/>
            <person name="Thiergart T."/>
            <person name="Pickel B."/>
            <person name="Atanasova L."/>
            <person name="Karlsson M."/>
            <person name="Huettel B."/>
            <person name="Barry K.W."/>
            <person name="Haridas S."/>
            <person name="Chen C."/>
            <person name="Bauer D."/>
            <person name="Andreopoulos W."/>
            <person name="Pangilinan J."/>
            <person name="LaButti K."/>
            <person name="Riley R."/>
            <person name="Lipzen A."/>
            <person name="Clum A."/>
            <person name="Drula E."/>
            <person name="Henrissat B."/>
            <person name="Kohler A."/>
            <person name="Grigoriev I.V."/>
            <person name="Martin F.M."/>
            <person name="Hacquard S."/>
        </authorList>
    </citation>
    <scope>NUCLEOTIDE SEQUENCE</scope>
    <source>
        <strain evidence="3">MPI-CAGE-AT-0147</strain>
    </source>
</reference>
<dbReference type="EMBL" id="JAGMUV010000029">
    <property type="protein sequence ID" value="KAH7116354.1"/>
    <property type="molecule type" value="Genomic_DNA"/>
</dbReference>
<accession>A0A9P9DCC3</accession>
<organism evidence="3 4">
    <name type="scientific">Dactylonectria macrodidyma</name>
    <dbReference type="NCBI Taxonomy" id="307937"/>
    <lineage>
        <taxon>Eukaryota</taxon>
        <taxon>Fungi</taxon>
        <taxon>Dikarya</taxon>
        <taxon>Ascomycota</taxon>
        <taxon>Pezizomycotina</taxon>
        <taxon>Sordariomycetes</taxon>
        <taxon>Hypocreomycetidae</taxon>
        <taxon>Hypocreales</taxon>
        <taxon>Nectriaceae</taxon>
        <taxon>Dactylonectria</taxon>
    </lineage>
</organism>
<evidence type="ECO:0000313" key="4">
    <source>
        <dbReference type="Proteomes" id="UP000738349"/>
    </source>
</evidence>
<sequence>MASEPGEQAAGKTSPPAQDNTPLAVDDNAVPQDDDDVDSTIGFDNTSDTTSLSSSILAYRQENGRTYHAYKDGVYVLPNDETENERLDLQHNLLLLTFDGKLHCAPLDKPFHRVLDAGCGTGIWSIDFADEHPECQVTGIDLSPIQPPFVPPNVSFYVDDLEDDWTFSTKFDFIFSRFMTGSIRNWPRYLKQCYEFLEPGGTLELVDIIYPLISDDGTLKEEHPARKWSVLLQEGFAAGGHPLTTALYYKDWLKDAGFVDVVKVKEKWPVNAWARDPKYKQVGMWVYENSMQVLEPLSLAIFTRPKSEGGLGWNLEELQLLLAGVRKDFKNLGIHMYSPVYSVYAKKPE</sequence>
<proteinExistence type="inferred from homology"/>
<dbReference type="PANTHER" id="PTHR43591:SF31">
    <property type="entry name" value="LAEA-LIKE, PUTATIVE (AFU_ORTHOLOGUE AFUA_8G01930)-RELATED"/>
    <property type="match status" value="1"/>
</dbReference>
<comment type="similarity">
    <text evidence="1">Belongs to the methyltransferase superfamily. LaeA methyltransferase family.</text>
</comment>
<dbReference type="GO" id="GO:0032259">
    <property type="term" value="P:methylation"/>
    <property type="evidence" value="ECO:0007669"/>
    <property type="project" value="UniProtKB-KW"/>
</dbReference>
<dbReference type="PANTHER" id="PTHR43591">
    <property type="entry name" value="METHYLTRANSFERASE"/>
    <property type="match status" value="1"/>
</dbReference>
<dbReference type="AlphaFoldDB" id="A0A9P9DCC3"/>
<dbReference type="GO" id="GO:0008168">
    <property type="term" value="F:methyltransferase activity"/>
    <property type="evidence" value="ECO:0007669"/>
    <property type="project" value="UniProtKB-KW"/>
</dbReference>
<name>A0A9P9DCC3_9HYPO</name>